<name>A0A6L5XLU1_9BACT</name>
<proteinExistence type="predicted"/>
<sequence length="448" mass="48607">MADSAAGRSARRSGQPGADAGQNFRHGGKVMSATEKTSVEILRPTPMPAPKIDDYSYTLGFSKGYEAADSSTVCWALGLCAVLVIICCFIVLYNHLSQQNDILSRFCTSEKNRKGVSNNGRFFSLLLPLAFTVCLAGCAGKQSEVVTPAPVSPEITNAPKPADGVTKEGAFTPYDASYREDGSGQYLAVHIPADPASGPRHGDPAELAGLLEMTGTATGKEKTAVQLMRPKAIREAARLITFQTAMSWRYGQLVAETERYSAVMDTAFNFAPLMLTQGEALIMPPLLTRAGASMRIEDNATATAAKTTYELLEPARYIAVVPNWREFLMADDFPEPEQPNPAVLPKNAEERAIWRTAVREAWEQGLVEADQLYADNVSRMARSYRGVMLYHLLTAQHLMSRVNTASADLGTRRSDNGNKLNIGQKVYRITAPSAFTVATPASRKKGGK</sequence>
<evidence type="ECO:0000256" key="1">
    <source>
        <dbReference type="SAM" id="MobiDB-lite"/>
    </source>
</evidence>
<comment type="caution">
    <text evidence="3">The sequence shown here is derived from an EMBL/GenBank/DDBJ whole genome shotgun (WGS) entry which is preliminary data.</text>
</comment>
<dbReference type="Proteomes" id="UP000477488">
    <property type="component" value="Unassembled WGS sequence"/>
</dbReference>
<keyword evidence="2" id="KW-0472">Membrane</keyword>
<evidence type="ECO:0008006" key="5">
    <source>
        <dbReference type="Google" id="ProtNLM"/>
    </source>
</evidence>
<dbReference type="AlphaFoldDB" id="A0A6L5XLU1"/>
<dbReference type="EMBL" id="VUMH01000008">
    <property type="protein sequence ID" value="MSS28224.1"/>
    <property type="molecule type" value="Genomic_DNA"/>
</dbReference>
<keyword evidence="2" id="KW-1133">Transmembrane helix</keyword>
<evidence type="ECO:0000313" key="3">
    <source>
        <dbReference type="EMBL" id="MSS28224.1"/>
    </source>
</evidence>
<dbReference type="Pfam" id="PF16932">
    <property type="entry name" value="T4SS_TraI"/>
    <property type="match status" value="1"/>
</dbReference>
<feature type="compositionally biased region" description="Low complexity" evidence="1">
    <location>
        <begin position="1"/>
        <end position="14"/>
    </location>
</feature>
<keyword evidence="2" id="KW-0812">Transmembrane</keyword>
<protein>
    <recommendedName>
        <fullName evidence="5">Type IV secretion system protein DotC</fullName>
    </recommendedName>
</protein>
<dbReference type="InterPro" id="IPR031618">
    <property type="entry name" value="T4SS_TraI"/>
</dbReference>
<evidence type="ECO:0000256" key="2">
    <source>
        <dbReference type="SAM" id="Phobius"/>
    </source>
</evidence>
<feature type="transmembrane region" description="Helical" evidence="2">
    <location>
        <begin position="73"/>
        <end position="93"/>
    </location>
</feature>
<keyword evidence="4" id="KW-1185">Reference proteome</keyword>
<reference evidence="3 4" key="1">
    <citation type="submission" date="2019-09" db="EMBL/GenBank/DDBJ databases">
        <title>In-depth cultivation of the pig gut microbiome towards novel bacterial diversity and tailored functional studies.</title>
        <authorList>
            <person name="Wylensek D."/>
            <person name="Hitch T.C.A."/>
            <person name="Clavel T."/>
        </authorList>
    </citation>
    <scope>NUCLEOTIDE SEQUENCE [LARGE SCALE GENOMIC DNA]</scope>
    <source>
        <strain evidence="3 4">PG-178-WT-4</strain>
    </source>
</reference>
<accession>A0A6L5XLU1</accession>
<organism evidence="3 4">
    <name type="scientific">Desulfovibrio porci</name>
    <dbReference type="NCBI Taxonomy" id="2605782"/>
    <lineage>
        <taxon>Bacteria</taxon>
        <taxon>Pseudomonadati</taxon>
        <taxon>Thermodesulfobacteriota</taxon>
        <taxon>Desulfovibrionia</taxon>
        <taxon>Desulfovibrionales</taxon>
        <taxon>Desulfovibrionaceae</taxon>
        <taxon>Desulfovibrio</taxon>
    </lineage>
</organism>
<feature type="region of interest" description="Disordered" evidence="1">
    <location>
        <begin position="1"/>
        <end position="26"/>
    </location>
</feature>
<gene>
    <name evidence="3" type="ORF">FYJ44_09295</name>
</gene>
<evidence type="ECO:0000313" key="4">
    <source>
        <dbReference type="Proteomes" id="UP000477488"/>
    </source>
</evidence>